<evidence type="ECO:0000256" key="1">
    <source>
        <dbReference type="ARBA" id="ARBA00004651"/>
    </source>
</evidence>
<feature type="transmembrane region" description="Helical" evidence="15">
    <location>
        <begin position="87"/>
        <end position="107"/>
    </location>
</feature>
<dbReference type="SFLD" id="SFLDS00052">
    <property type="entry name" value="Ferric_Reductase_Domain"/>
    <property type="match status" value="1"/>
</dbReference>
<organism evidence="17 18">
    <name type="scientific">Cyphellophora europaea (strain CBS 101466)</name>
    <name type="common">Phialophora europaea</name>
    <dbReference type="NCBI Taxonomy" id="1220924"/>
    <lineage>
        <taxon>Eukaryota</taxon>
        <taxon>Fungi</taxon>
        <taxon>Dikarya</taxon>
        <taxon>Ascomycota</taxon>
        <taxon>Pezizomycotina</taxon>
        <taxon>Eurotiomycetes</taxon>
        <taxon>Chaetothyriomycetidae</taxon>
        <taxon>Chaetothyriales</taxon>
        <taxon>Cyphellophoraceae</taxon>
        <taxon>Cyphellophora</taxon>
    </lineage>
</organism>
<evidence type="ECO:0000256" key="3">
    <source>
        <dbReference type="ARBA" id="ARBA00012668"/>
    </source>
</evidence>
<evidence type="ECO:0000256" key="4">
    <source>
        <dbReference type="ARBA" id="ARBA00022448"/>
    </source>
</evidence>
<dbReference type="STRING" id="1220924.W2RVZ5"/>
<dbReference type="Pfam" id="PF08030">
    <property type="entry name" value="NAD_binding_6"/>
    <property type="match status" value="1"/>
</dbReference>
<comment type="subcellular location">
    <subcellularLocation>
        <location evidence="1">Cell membrane</location>
        <topology evidence="1">Multi-pass membrane protein</topology>
    </subcellularLocation>
</comment>
<accession>W2RVZ5</accession>
<evidence type="ECO:0000256" key="6">
    <source>
        <dbReference type="ARBA" id="ARBA00022692"/>
    </source>
</evidence>
<keyword evidence="6 15" id="KW-0812">Transmembrane</keyword>
<reference evidence="17 18" key="1">
    <citation type="submission" date="2013-03" db="EMBL/GenBank/DDBJ databases">
        <title>The Genome Sequence of Phialophora europaea CBS 101466.</title>
        <authorList>
            <consortium name="The Broad Institute Genomics Platform"/>
            <person name="Cuomo C."/>
            <person name="de Hoog S."/>
            <person name="Gorbushina A."/>
            <person name="Walker B."/>
            <person name="Young S.K."/>
            <person name="Zeng Q."/>
            <person name="Gargeya S."/>
            <person name="Fitzgerald M."/>
            <person name="Haas B."/>
            <person name="Abouelleil A."/>
            <person name="Allen A.W."/>
            <person name="Alvarado L."/>
            <person name="Arachchi H.M."/>
            <person name="Berlin A.M."/>
            <person name="Chapman S.B."/>
            <person name="Gainer-Dewar J."/>
            <person name="Goldberg J."/>
            <person name="Griggs A."/>
            <person name="Gujja S."/>
            <person name="Hansen M."/>
            <person name="Howarth C."/>
            <person name="Imamovic A."/>
            <person name="Ireland A."/>
            <person name="Larimer J."/>
            <person name="McCowan C."/>
            <person name="Murphy C."/>
            <person name="Pearson M."/>
            <person name="Poon T.W."/>
            <person name="Priest M."/>
            <person name="Roberts A."/>
            <person name="Saif S."/>
            <person name="Shea T."/>
            <person name="Sisk P."/>
            <person name="Sykes S."/>
            <person name="Wortman J."/>
            <person name="Nusbaum C."/>
            <person name="Birren B."/>
        </authorList>
    </citation>
    <scope>NUCLEOTIDE SEQUENCE [LARGE SCALE GENOMIC DNA]</scope>
    <source>
        <strain evidence="17 18">CBS 101466</strain>
    </source>
</reference>
<dbReference type="SUPFAM" id="SSF63380">
    <property type="entry name" value="Riboflavin synthase domain-like"/>
    <property type="match status" value="1"/>
</dbReference>
<dbReference type="GO" id="GO:0006879">
    <property type="term" value="P:intracellular iron ion homeostasis"/>
    <property type="evidence" value="ECO:0007669"/>
    <property type="project" value="TreeGrafter"/>
</dbReference>
<evidence type="ECO:0000256" key="5">
    <source>
        <dbReference type="ARBA" id="ARBA00022475"/>
    </source>
</evidence>
<keyword evidence="5" id="KW-1003">Cell membrane</keyword>
<evidence type="ECO:0000256" key="10">
    <source>
        <dbReference type="ARBA" id="ARBA00023065"/>
    </source>
</evidence>
<feature type="transmembrane region" description="Helical" evidence="15">
    <location>
        <begin position="227"/>
        <end position="246"/>
    </location>
</feature>
<feature type="transmembrane region" description="Helical" evidence="15">
    <location>
        <begin position="162"/>
        <end position="183"/>
    </location>
</feature>
<keyword evidence="7" id="KW-0249">Electron transport</keyword>
<feature type="transmembrane region" description="Helical" evidence="15">
    <location>
        <begin position="195"/>
        <end position="215"/>
    </location>
</feature>
<evidence type="ECO:0000256" key="8">
    <source>
        <dbReference type="ARBA" id="ARBA00022989"/>
    </source>
</evidence>
<name>W2RVZ5_CYPE1</name>
<dbReference type="Gene3D" id="3.40.50.80">
    <property type="entry name" value="Nucleotide-binding domain of ferredoxin-NADP reductase (FNR) module"/>
    <property type="match status" value="1"/>
</dbReference>
<dbReference type="GO" id="GO:0052851">
    <property type="term" value="F:ferric-chelate reductase (NADPH) activity"/>
    <property type="evidence" value="ECO:0007669"/>
    <property type="project" value="UniProtKB-EC"/>
</dbReference>
<dbReference type="InParanoid" id="W2RVZ5"/>
<feature type="domain" description="FAD-binding FR-type" evidence="16">
    <location>
        <begin position="269"/>
        <end position="378"/>
    </location>
</feature>
<keyword evidence="18" id="KW-1185">Reference proteome</keyword>
<dbReference type="PANTHER" id="PTHR32361">
    <property type="entry name" value="FERRIC/CUPRIC REDUCTASE TRANSMEMBRANE COMPONENT"/>
    <property type="match status" value="1"/>
</dbReference>
<keyword evidence="10" id="KW-0406">Ion transport</keyword>
<comment type="catalytic activity">
    <reaction evidence="13">
        <text>2 a Fe(II)-siderophore + NADP(+) + H(+) = 2 a Fe(III)-siderophore + NADPH</text>
        <dbReference type="Rhea" id="RHEA:28795"/>
        <dbReference type="Rhea" id="RHEA-COMP:11342"/>
        <dbReference type="Rhea" id="RHEA-COMP:11344"/>
        <dbReference type="ChEBI" id="CHEBI:15378"/>
        <dbReference type="ChEBI" id="CHEBI:29033"/>
        <dbReference type="ChEBI" id="CHEBI:29034"/>
        <dbReference type="ChEBI" id="CHEBI:57783"/>
        <dbReference type="ChEBI" id="CHEBI:58349"/>
        <dbReference type="EC" id="1.16.1.9"/>
    </reaction>
</comment>
<protein>
    <recommendedName>
        <fullName evidence="3">ferric-chelate reductase (NADPH)</fullName>
        <ecNumber evidence="3">1.16.1.9</ecNumber>
    </recommendedName>
</protein>
<dbReference type="HOGENOM" id="CLU_019268_1_0_1"/>
<evidence type="ECO:0000256" key="12">
    <source>
        <dbReference type="ARBA" id="ARBA00023180"/>
    </source>
</evidence>
<dbReference type="EMBL" id="KB822720">
    <property type="protein sequence ID" value="ETN40627.1"/>
    <property type="molecule type" value="Genomic_DNA"/>
</dbReference>
<dbReference type="AlphaFoldDB" id="W2RVZ5"/>
<evidence type="ECO:0000256" key="9">
    <source>
        <dbReference type="ARBA" id="ARBA00023002"/>
    </source>
</evidence>
<proteinExistence type="inferred from homology"/>
<dbReference type="InterPro" id="IPR017938">
    <property type="entry name" value="Riboflavin_synthase-like_b-brl"/>
</dbReference>
<evidence type="ECO:0000313" key="18">
    <source>
        <dbReference type="Proteomes" id="UP000030752"/>
    </source>
</evidence>
<evidence type="ECO:0000259" key="16">
    <source>
        <dbReference type="PROSITE" id="PS51384"/>
    </source>
</evidence>
<evidence type="ECO:0000256" key="7">
    <source>
        <dbReference type="ARBA" id="ARBA00022982"/>
    </source>
</evidence>
<sequence length="564" mass="61314">MLGYEYIFPPPEAVALRRQQLDATGFQAWLSPFALLLCSYLLRRPSSSSSSTSPPAPSTTANKPPTTLQMQTRRLTWLLHSPTHRELGPLLLPLLVFFYTLHLLHLATRHTSPDYLHLTKSLGHVAASQLPWQYLLALKSPNSPVTLATGLSHVRLNALHRVFGRVVHGLLAAHAVLYLRFFVEVGVLAKRVGDWDVRLGVLGFWAFNVLGALALPGMRRRMYFSGFYRAHVLLSAGVLVVLWAHVVHSRRYVAQAGVVWVVNGWLRWRAEREVVGVEVKEVVERGGELVRARLVLGEGRGLGGWVPGQHVYLRMGGSLGLLARKNPFTVVQADERSGRIMLVVRKLGGMTAALGDSKSSKELGEIKLEGPYGEAAEYLPPILRAGKGAGQVLLVAGGVGATYTVPIYLALLRARGDTSGVKMLWFVKLQSEVDWALELFKEAGKALDIDAYVTQASSTSTTQPSAATGIKGLSIQALGKRPDIQSVLEPIISPKSDAGNGGLVSGSAAKRNPEAVKKSYGKLTVMVCGPPSLSKSLRSEVGKHVMGYGREVAWYEEQFGFGGS</sequence>
<dbReference type="InterPro" id="IPR039261">
    <property type="entry name" value="FNR_nucleotide-bd"/>
</dbReference>
<dbReference type="InterPro" id="IPR017927">
    <property type="entry name" value="FAD-bd_FR_type"/>
</dbReference>
<comment type="similarity">
    <text evidence="2">Belongs to the ferric reductase (FRE) family.</text>
</comment>
<dbReference type="eggNOG" id="KOG0039">
    <property type="taxonomic scope" value="Eukaryota"/>
</dbReference>
<dbReference type="InterPro" id="IPR013130">
    <property type="entry name" value="Fe3_Rdtase_TM_dom"/>
</dbReference>
<dbReference type="GO" id="GO:0015677">
    <property type="term" value="P:copper ion import"/>
    <property type="evidence" value="ECO:0007669"/>
    <property type="project" value="TreeGrafter"/>
</dbReference>
<keyword evidence="12" id="KW-0325">Glycoprotein</keyword>
<evidence type="ECO:0000313" key="17">
    <source>
        <dbReference type="EMBL" id="ETN40627.1"/>
    </source>
</evidence>
<dbReference type="InterPro" id="IPR051410">
    <property type="entry name" value="Ferric/Cupric_Reductase"/>
</dbReference>
<evidence type="ECO:0000256" key="2">
    <source>
        <dbReference type="ARBA" id="ARBA00006278"/>
    </source>
</evidence>
<evidence type="ECO:0000256" key="14">
    <source>
        <dbReference type="SAM" id="MobiDB-lite"/>
    </source>
</evidence>
<dbReference type="Pfam" id="PF08022">
    <property type="entry name" value="FAD_binding_8"/>
    <property type="match status" value="1"/>
</dbReference>
<keyword evidence="4" id="KW-0813">Transport</keyword>
<keyword evidence="11 15" id="KW-0472">Membrane</keyword>
<dbReference type="SFLD" id="SFLDG01168">
    <property type="entry name" value="Ferric_reductase_subgroup_(FRE"/>
    <property type="match status" value="1"/>
</dbReference>
<dbReference type="Gene3D" id="2.40.30.10">
    <property type="entry name" value="Translation factors"/>
    <property type="match status" value="1"/>
</dbReference>
<dbReference type="InterPro" id="IPR013121">
    <property type="entry name" value="Fe_red_NAD-bd_6"/>
</dbReference>
<dbReference type="GeneID" id="19972243"/>
<evidence type="ECO:0000256" key="15">
    <source>
        <dbReference type="SAM" id="Phobius"/>
    </source>
</evidence>
<dbReference type="Pfam" id="PF01794">
    <property type="entry name" value="Ferric_reduct"/>
    <property type="match status" value="1"/>
</dbReference>
<dbReference type="PANTHER" id="PTHR32361:SF9">
    <property type="entry name" value="FERRIC REDUCTASE TRANSMEMBRANE COMPONENT 3-RELATED"/>
    <property type="match status" value="1"/>
</dbReference>
<dbReference type="Proteomes" id="UP000030752">
    <property type="component" value="Unassembled WGS sequence"/>
</dbReference>
<dbReference type="CDD" id="cd06186">
    <property type="entry name" value="NOX_Duox_like_FAD_NADP"/>
    <property type="match status" value="1"/>
</dbReference>
<gene>
    <name evidence="17" type="ORF">HMPREF1541_04904</name>
</gene>
<keyword evidence="9" id="KW-0560">Oxidoreductase</keyword>
<evidence type="ECO:0000256" key="13">
    <source>
        <dbReference type="ARBA" id="ARBA00048483"/>
    </source>
</evidence>
<dbReference type="GO" id="GO:0005886">
    <property type="term" value="C:plasma membrane"/>
    <property type="evidence" value="ECO:0007669"/>
    <property type="project" value="UniProtKB-SubCell"/>
</dbReference>
<dbReference type="SUPFAM" id="SSF52343">
    <property type="entry name" value="Ferredoxin reductase-like, C-terminal NADP-linked domain"/>
    <property type="match status" value="1"/>
</dbReference>
<dbReference type="VEuPathDB" id="FungiDB:HMPREF1541_04904"/>
<dbReference type="EC" id="1.16.1.9" evidence="3"/>
<dbReference type="PROSITE" id="PS51384">
    <property type="entry name" value="FAD_FR"/>
    <property type="match status" value="1"/>
</dbReference>
<evidence type="ECO:0000256" key="11">
    <source>
        <dbReference type="ARBA" id="ARBA00023136"/>
    </source>
</evidence>
<keyword evidence="8 15" id="KW-1133">Transmembrane helix</keyword>
<dbReference type="OrthoDB" id="10006946at2759"/>
<dbReference type="InterPro" id="IPR013112">
    <property type="entry name" value="FAD-bd_8"/>
</dbReference>
<dbReference type="RefSeq" id="XP_008717470.1">
    <property type="nucleotide sequence ID" value="XM_008719248.1"/>
</dbReference>
<feature type="region of interest" description="Disordered" evidence="14">
    <location>
        <begin position="46"/>
        <end position="66"/>
    </location>
</feature>
<dbReference type="GO" id="GO:0006826">
    <property type="term" value="P:iron ion transport"/>
    <property type="evidence" value="ECO:0007669"/>
    <property type="project" value="TreeGrafter"/>
</dbReference>